<dbReference type="AlphaFoldDB" id="A0A9N9KJ56"/>
<keyword evidence="2" id="KW-1185">Reference proteome</keyword>
<reference evidence="1" key="1">
    <citation type="submission" date="2021-06" db="EMBL/GenBank/DDBJ databases">
        <authorList>
            <person name="Kallberg Y."/>
            <person name="Tangrot J."/>
            <person name="Rosling A."/>
        </authorList>
    </citation>
    <scope>NUCLEOTIDE SEQUENCE</scope>
    <source>
        <strain evidence="1">FL966</strain>
    </source>
</reference>
<gene>
    <name evidence="1" type="ORF">CPELLU_LOCUS20543</name>
</gene>
<dbReference type="Proteomes" id="UP000789759">
    <property type="component" value="Unassembled WGS sequence"/>
</dbReference>
<comment type="caution">
    <text evidence="1">The sequence shown here is derived from an EMBL/GenBank/DDBJ whole genome shotgun (WGS) entry which is preliminary data.</text>
</comment>
<organism evidence="1 2">
    <name type="scientific">Cetraspora pellucida</name>
    <dbReference type="NCBI Taxonomy" id="1433469"/>
    <lineage>
        <taxon>Eukaryota</taxon>
        <taxon>Fungi</taxon>
        <taxon>Fungi incertae sedis</taxon>
        <taxon>Mucoromycota</taxon>
        <taxon>Glomeromycotina</taxon>
        <taxon>Glomeromycetes</taxon>
        <taxon>Diversisporales</taxon>
        <taxon>Gigasporaceae</taxon>
        <taxon>Cetraspora</taxon>
    </lineage>
</organism>
<name>A0A9N9KJ56_9GLOM</name>
<accession>A0A9N9KJ56</accession>
<protein>
    <submittedName>
        <fullName evidence="1">7346_t:CDS:1</fullName>
    </submittedName>
</protein>
<evidence type="ECO:0000313" key="1">
    <source>
        <dbReference type="EMBL" id="CAG8829893.1"/>
    </source>
</evidence>
<dbReference type="EMBL" id="CAJVQA010063011">
    <property type="protein sequence ID" value="CAG8829893.1"/>
    <property type="molecule type" value="Genomic_DNA"/>
</dbReference>
<proteinExistence type="predicted"/>
<evidence type="ECO:0000313" key="2">
    <source>
        <dbReference type="Proteomes" id="UP000789759"/>
    </source>
</evidence>
<sequence length="43" mass="5176">KPEDEDDYLTNTDETHIDEDTIIDNINGDLYEEVKDYKNNWEN</sequence>
<feature type="non-terminal residue" evidence="1">
    <location>
        <position position="1"/>
    </location>
</feature>